<proteinExistence type="predicted"/>
<accession>A0A7E4VDV7</accession>
<reference evidence="2" key="2">
    <citation type="submission" date="2020-10" db="UniProtKB">
        <authorList>
            <consortium name="WormBaseParasite"/>
        </authorList>
    </citation>
    <scope>IDENTIFICATION</scope>
</reference>
<dbReference type="Proteomes" id="UP000492821">
    <property type="component" value="Unassembled WGS sequence"/>
</dbReference>
<evidence type="ECO:0000313" key="1">
    <source>
        <dbReference type="Proteomes" id="UP000492821"/>
    </source>
</evidence>
<dbReference type="AlphaFoldDB" id="A0A7E4VDV7"/>
<evidence type="ECO:0000313" key="2">
    <source>
        <dbReference type="WBParaSite" id="Pan_g19644.t1"/>
    </source>
</evidence>
<dbReference type="WBParaSite" id="Pan_g19644.t1">
    <property type="protein sequence ID" value="Pan_g19644.t1"/>
    <property type="gene ID" value="Pan_g19644"/>
</dbReference>
<reference evidence="1" key="1">
    <citation type="journal article" date="2013" name="Genetics">
        <title>The draft genome and transcriptome of Panagrellus redivivus are shaped by the harsh demands of a free-living lifestyle.</title>
        <authorList>
            <person name="Srinivasan J."/>
            <person name="Dillman A.R."/>
            <person name="Macchietto M.G."/>
            <person name="Heikkinen L."/>
            <person name="Lakso M."/>
            <person name="Fracchia K.M."/>
            <person name="Antoshechkin I."/>
            <person name="Mortazavi A."/>
            <person name="Wong G."/>
            <person name="Sternberg P.W."/>
        </authorList>
    </citation>
    <scope>NUCLEOTIDE SEQUENCE [LARGE SCALE GENOMIC DNA]</scope>
    <source>
        <strain evidence="1">MT8872</strain>
    </source>
</reference>
<keyword evidence="1" id="KW-1185">Reference proteome</keyword>
<sequence>MPYPIAKLPYGLRHRLSELTTPLERYNLQIAAGDSLICPPKVQLVDAHGLIELCCIQKKISAYRKLKLSEPESLLFTVDKTSLNKCNETLILNDLKLQNLSSGIFDNFLLQARQIELDNCDASKPFIDALSKMTTSKVDTIYIFGDITPNCILNLVDLLIAYPNVIGIFLQDCNLSKNWLDAVSHHKMKSLRFMQVIIDSTQLENIKFGVLLNFMKAQRRGLHIYFDISGSCKSSDLYFTQVQRFLTLHLHIILDGCACKYKNNTHITINYKGRCHAWYLENLSWMFQSYTKIKQSRKSKKA</sequence>
<organism evidence="1 2">
    <name type="scientific">Panagrellus redivivus</name>
    <name type="common">Microworm</name>
    <dbReference type="NCBI Taxonomy" id="6233"/>
    <lineage>
        <taxon>Eukaryota</taxon>
        <taxon>Metazoa</taxon>
        <taxon>Ecdysozoa</taxon>
        <taxon>Nematoda</taxon>
        <taxon>Chromadorea</taxon>
        <taxon>Rhabditida</taxon>
        <taxon>Tylenchina</taxon>
        <taxon>Panagrolaimomorpha</taxon>
        <taxon>Panagrolaimoidea</taxon>
        <taxon>Panagrolaimidae</taxon>
        <taxon>Panagrellus</taxon>
    </lineage>
</organism>
<protein>
    <submittedName>
        <fullName evidence="2">F-box domain-containing protein</fullName>
    </submittedName>
</protein>
<name>A0A7E4VDV7_PANRE</name>